<reference evidence="1" key="1">
    <citation type="submission" date="2021-01" db="EMBL/GenBank/DDBJ databases">
        <title>Whole genome shotgun sequence of Acrocarpospora phusangensis NBRC 108782.</title>
        <authorList>
            <person name="Komaki H."/>
            <person name="Tamura T."/>
        </authorList>
    </citation>
    <scope>NUCLEOTIDE SEQUENCE</scope>
    <source>
        <strain evidence="1">NBRC 108782</strain>
    </source>
</reference>
<evidence type="ECO:0000313" key="1">
    <source>
        <dbReference type="EMBL" id="GIH26073.1"/>
    </source>
</evidence>
<proteinExistence type="predicted"/>
<name>A0A919UQ58_9ACTN</name>
<evidence type="ECO:0000313" key="2">
    <source>
        <dbReference type="Proteomes" id="UP000640052"/>
    </source>
</evidence>
<dbReference type="Proteomes" id="UP000640052">
    <property type="component" value="Unassembled WGS sequence"/>
</dbReference>
<protein>
    <submittedName>
        <fullName evidence="1">Uncharacterized protein</fullName>
    </submittedName>
</protein>
<sequence>MAVTATNLIQGPGVLYSGVFGATEPTDAQVNTTPATSAWTDTGGTKDGLKLVHNQEFAELTVDQIVDVIARRLTKRELTLETNLAEPTLANLALATNNAAPTASASYAFLEPANDNSATQLTYKALIVDGYAPQDANGTTMRRRVIVRKGLSTDNVEYAYGKGDQTVFKVKWSAHFVSSSIRPFRIIDQTA</sequence>
<dbReference type="AlphaFoldDB" id="A0A919UQ58"/>
<keyword evidence="2" id="KW-1185">Reference proteome</keyword>
<accession>A0A919UQ58</accession>
<comment type="caution">
    <text evidence="1">The sequence shown here is derived from an EMBL/GenBank/DDBJ whole genome shotgun (WGS) entry which is preliminary data.</text>
</comment>
<dbReference type="EMBL" id="BOOA01000035">
    <property type="protein sequence ID" value="GIH26073.1"/>
    <property type="molecule type" value="Genomic_DNA"/>
</dbReference>
<gene>
    <name evidence="1" type="ORF">Aph01nite_43830</name>
</gene>
<organism evidence="1 2">
    <name type="scientific">Acrocarpospora phusangensis</name>
    <dbReference type="NCBI Taxonomy" id="1070424"/>
    <lineage>
        <taxon>Bacteria</taxon>
        <taxon>Bacillati</taxon>
        <taxon>Actinomycetota</taxon>
        <taxon>Actinomycetes</taxon>
        <taxon>Streptosporangiales</taxon>
        <taxon>Streptosporangiaceae</taxon>
        <taxon>Acrocarpospora</taxon>
    </lineage>
</organism>
<dbReference type="RefSeq" id="WP_204042764.1">
    <property type="nucleotide sequence ID" value="NZ_BOOA01000035.1"/>
</dbReference>